<comment type="subcellular location">
    <subcellularLocation>
        <location evidence="8">Cytoplasm</location>
    </subcellularLocation>
    <subcellularLocation>
        <location evidence="8">Cell membrane</location>
        <topology evidence="8">Peripheral membrane protein</topology>
    </subcellularLocation>
</comment>
<feature type="binding site" evidence="8">
    <location>
        <begin position="119"/>
        <end position="122"/>
    </location>
    <ligand>
        <name>GTP</name>
        <dbReference type="ChEBI" id="CHEBI:37565"/>
    </ligand>
</feature>
<name>A0A1T4N6V0_9FIRM</name>
<dbReference type="PROSITE" id="PS50823">
    <property type="entry name" value="KH_TYPE_2"/>
    <property type="match status" value="1"/>
</dbReference>
<keyword evidence="8" id="KW-1003">Cell membrane</keyword>
<dbReference type="Gene3D" id="3.30.300.20">
    <property type="match status" value="1"/>
</dbReference>
<gene>
    <name evidence="8" type="primary">era</name>
    <name evidence="13" type="ORF">SAMN02745191_1501</name>
</gene>
<evidence type="ECO:0000256" key="6">
    <source>
        <dbReference type="ARBA" id="ARBA00023134"/>
    </source>
</evidence>
<feature type="region of interest" description="G1" evidence="9">
    <location>
        <begin position="10"/>
        <end position="17"/>
    </location>
</feature>
<dbReference type="SUPFAM" id="SSF52540">
    <property type="entry name" value="P-loop containing nucleoside triphosphate hydrolases"/>
    <property type="match status" value="1"/>
</dbReference>
<dbReference type="GO" id="GO:0000028">
    <property type="term" value="P:ribosomal small subunit assembly"/>
    <property type="evidence" value="ECO:0007669"/>
    <property type="project" value="TreeGrafter"/>
</dbReference>
<sequence length="298" mass="33693">MKSGFIALVGRPNAGKSTLLNALIQQKVAIISPKPQTTRNQIRGIRTDEDSQLIFVDTPGIHKPHHELGAQMNKEAFAAASGVDCIYLLVDGSVPFGSGDEFVLASLKEKKIPVFLILNKIDLLSRDKIMDLLIEWSKRHDFAEIFPISAKENTNLAELITITKTYMEDGIQYYPEDQVCDYPEQFIISELIREKVLLLTEEEIPHSVAVVIERMGRKKGKLLINAMILVERNSQKGIIIGKQGSMIKEIGTQARKEIEGILGETIYLECFVRVEKDWRNRKSKLQQLGYIQIEVDDE</sequence>
<dbReference type="RefSeq" id="WP_078711902.1">
    <property type="nucleotide sequence ID" value="NZ_FUWY01000004.1"/>
</dbReference>
<dbReference type="GO" id="GO:0043024">
    <property type="term" value="F:ribosomal small subunit binding"/>
    <property type="evidence" value="ECO:0007669"/>
    <property type="project" value="TreeGrafter"/>
</dbReference>
<dbReference type="EMBL" id="FUWY01000004">
    <property type="protein sequence ID" value="SJZ74816.1"/>
    <property type="molecule type" value="Genomic_DNA"/>
</dbReference>
<evidence type="ECO:0000313" key="14">
    <source>
        <dbReference type="Proteomes" id="UP000243297"/>
    </source>
</evidence>
<dbReference type="InterPro" id="IPR006073">
    <property type="entry name" value="GTP-bd"/>
</dbReference>
<evidence type="ECO:0000259" key="12">
    <source>
        <dbReference type="PROSITE" id="PS51713"/>
    </source>
</evidence>
<dbReference type="FunFam" id="3.30.300.20:FF:000003">
    <property type="entry name" value="GTPase Era"/>
    <property type="match status" value="1"/>
</dbReference>
<dbReference type="FunFam" id="3.40.50.300:FF:000094">
    <property type="entry name" value="GTPase Era"/>
    <property type="match status" value="1"/>
</dbReference>
<evidence type="ECO:0000256" key="9">
    <source>
        <dbReference type="PROSITE-ProRule" id="PRU01050"/>
    </source>
</evidence>
<keyword evidence="5 8" id="KW-0694">RNA-binding</keyword>
<feature type="region of interest" description="G5" evidence="9">
    <location>
        <begin position="148"/>
        <end position="150"/>
    </location>
</feature>
<evidence type="ECO:0000313" key="13">
    <source>
        <dbReference type="EMBL" id="SJZ74816.1"/>
    </source>
</evidence>
<dbReference type="STRING" id="118967.SAMN02745191_1501"/>
<keyword evidence="8" id="KW-0963">Cytoplasm</keyword>
<comment type="subunit">
    <text evidence="8">Monomer.</text>
</comment>
<evidence type="ECO:0000259" key="11">
    <source>
        <dbReference type="PROSITE" id="PS50823"/>
    </source>
</evidence>
<organism evidence="13 14">
    <name type="scientific">Anaerorhabdus furcosa</name>
    <dbReference type="NCBI Taxonomy" id="118967"/>
    <lineage>
        <taxon>Bacteria</taxon>
        <taxon>Bacillati</taxon>
        <taxon>Bacillota</taxon>
        <taxon>Erysipelotrichia</taxon>
        <taxon>Erysipelotrichales</taxon>
        <taxon>Erysipelotrichaceae</taxon>
        <taxon>Anaerorhabdus</taxon>
    </lineage>
</organism>
<dbReference type="PANTHER" id="PTHR42698">
    <property type="entry name" value="GTPASE ERA"/>
    <property type="match status" value="1"/>
</dbReference>
<protein>
    <recommendedName>
        <fullName evidence="2 8">GTPase Era</fullName>
    </recommendedName>
</protein>
<evidence type="ECO:0000256" key="1">
    <source>
        <dbReference type="ARBA" id="ARBA00007921"/>
    </source>
</evidence>
<feature type="region of interest" description="G2" evidence="9">
    <location>
        <begin position="36"/>
        <end position="40"/>
    </location>
</feature>
<dbReference type="InterPro" id="IPR009019">
    <property type="entry name" value="KH_sf_prok-type"/>
</dbReference>
<evidence type="ECO:0000256" key="4">
    <source>
        <dbReference type="ARBA" id="ARBA00022741"/>
    </source>
</evidence>
<dbReference type="AlphaFoldDB" id="A0A1T4N6V0"/>
<feature type="region of interest" description="G3" evidence="9">
    <location>
        <begin position="57"/>
        <end position="60"/>
    </location>
</feature>
<keyword evidence="3 8" id="KW-0690">Ribosome biogenesis</keyword>
<dbReference type="HAMAP" id="MF_00367">
    <property type="entry name" value="GTPase_Era"/>
    <property type="match status" value="1"/>
</dbReference>
<keyword evidence="8" id="KW-0699">rRNA-binding</keyword>
<accession>A0A1T4N6V0</accession>
<feature type="binding site" evidence="8">
    <location>
        <begin position="10"/>
        <end position="17"/>
    </location>
    <ligand>
        <name>GTP</name>
        <dbReference type="ChEBI" id="CHEBI:37565"/>
    </ligand>
</feature>
<dbReference type="InterPro" id="IPR004044">
    <property type="entry name" value="KH_dom_type_2"/>
</dbReference>
<keyword evidence="14" id="KW-1185">Reference proteome</keyword>
<dbReference type="PROSITE" id="PS51713">
    <property type="entry name" value="G_ERA"/>
    <property type="match status" value="1"/>
</dbReference>
<evidence type="ECO:0000256" key="8">
    <source>
        <dbReference type="HAMAP-Rule" id="MF_00367"/>
    </source>
</evidence>
<dbReference type="InterPro" id="IPR005662">
    <property type="entry name" value="GTPase_Era-like"/>
</dbReference>
<evidence type="ECO:0000256" key="7">
    <source>
        <dbReference type="ARBA" id="ARBA00023136"/>
    </source>
</evidence>
<dbReference type="Gene3D" id="3.40.50.300">
    <property type="entry name" value="P-loop containing nucleotide triphosphate hydrolases"/>
    <property type="match status" value="1"/>
</dbReference>
<evidence type="ECO:0000256" key="5">
    <source>
        <dbReference type="ARBA" id="ARBA00022884"/>
    </source>
</evidence>
<dbReference type="GO" id="GO:0005886">
    <property type="term" value="C:plasma membrane"/>
    <property type="evidence" value="ECO:0007669"/>
    <property type="project" value="UniProtKB-SubCell"/>
</dbReference>
<feature type="binding site" evidence="8">
    <location>
        <begin position="57"/>
        <end position="61"/>
    </location>
    <ligand>
        <name>GTP</name>
        <dbReference type="ChEBI" id="CHEBI:37565"/>
    </ligand>
</feature>
<dbReference type="GO" id="GO:0070181">
    <property type="term" value="F:small ribosomal subunit rRNA binding"/>
    <property type="evidence" value="ECO:0007669"/>
    <property type="project" value="UniProtKB-UniRule"/>
</dbReference>
<dbReference type="CDD" id="cd22534">
    <property type="entry name" value="KH-II_Era"/>
    <property type="match status" value="1"/>
</dbReference>
<dbReference type="NCBIfam" id="TIGR00231">
    <property type="entry name" value="small_GTP"/>
    <property type="match status" value="1"/>
</dbReference>
<dbReference type="InterPro" id="IPR030388">
    <property type="entry name" value="G_ERA_dom"/>
</dbReference>
<comment type="similarity">
    <text evidence="1 8 9 10">Belongs to the TRAFAC class TrmE-Era-EngA-EngB-Septin-like GTPase superfamily. Era GTPase family.</text>
</comment>
<dbReference type="PANTHER" id="PTHR42698:SF1">
    <property type="entry name" value="GTPASE ERA, MITOCHONDRIAL"/>
    <property type="match status" value="1"/>
</dbReference>
<dbReference type="Pfam" id="PF07650">
    <property type="entry name" value="KH_2"/>
    <property type="match status" value="1"/>
</dbReference>
<comment type="function">
    <text evidence="8">An essential GTPase that binds both GDP and GTP, with rapid nucleotide exchange. Plays a role in 16S rRNA processing and 30S ribosomal subunit biogenesis and possibly also in cell cycle regulation and energy metabolism.</text>
</comment>
<evidence type="ECO:0000256" key="2">
    <source>
        <dbReference type="ARBA" id="ARBA00020484"/>
    </source>
</evidence>
<feature type="domain" description="KH type-2" evidence="11">
    <location>
        <begin position="188"/>
        <end position="276"/>
    </location>
</feature>
<dbReference type="OrthoDB" id="9805918at2"/>
<keyword evidence="4 8" id="KW-0547">Nucleotide-binding</keyword>
<keyword evidence="6 8" id="KW-0342">GTP-binding</keyword>
<dbReference type="InterPro" id="IPR005225">
    <property type="entry name" value="Small_GTP-bd"/>
</dbReference>
<dbReference type="GO" id="GO:0005829">
    <property type="term" value="C:cytosol"/>
    <property type="evidence" value="ECO:0007669"/>
    <property type="project" value="TreeGrafter"/>
</dbReference>
<dbReference type="InterPro" id="IPR027417">
    <property type="entry name" value="P-loop_NTPase"/>
</dbReference>
<feature type="region of interest" description="G4" evidence="9">
    <location>
        <begin position="119"/>
        <end position="122"/>
    </location>
</feature>
<dbReference type="NCBIfam" id="NF000908">
    <property type="entry name" value="PRK00089.1"/>
    <property type="match status" value="1"/>
</dbReference>
<feature type="domain" description="Era-type G" evidence="12">
    <location>
        <begin position="2"/>
        <end position="169"/>
    </location>
</feature>
<dbReference type="Pfam" id="PF01926">
    <property type="entry name" value="MMR_HSR1"/>
    <property type="match status" value="1"/>
</dbReference>
<dbReference type="NCBIfam" id="TIGR00436">
    <property type="entry name" value="era"/>
    <property type="match status" value="1"/>
</dbReference>
<dbReference type="Proteomes" id="UP000243297">
    <property type="component" value="Unassembled WGS sequence"/>
</dbReference>
<dbReference type="GO" id="GO:0005525">
    <property type="term" value="F:GTP binding"/>
    <property type="evidence" value="ECO:0007669"/>
    <property type="project" value="UniProtKB-UniRule"/>
</dbReference>
<dbReference type="SUPFAM" id="SSF54814">
    <property type="entry name" value="Prokaryotic type KH domain (KH-domain type II)"/>
    <property type="match status" value="1"/>
</dbReference>
<proteinExistence type="inferred from homology"/>
<dbReference type="InterPro" id="IPR015946">
    <property type="entry name" value="KH_dom-like_a/b"/>
</dbReference>
<evidence type="ECO:0000256" key="3">
    <source>
        <dbReference type="ARBA" id="ARBA00022517"/>
    </source>
</evidence>
<evidence type="ECO:0000256" key="10">
    <source>
        <dbReference type="RuleBase" id="RU003761"/>
    </source>
</evidence>
<dbReference type="CDD" id="cd04163">
    <property type="entry name" value="Era"/>
    <property type="match status" value="1"/>
</dbReference>
<dbReference type="GO" id="GO:0003924">
    <property type="term" value="F:GTPase activity"/>
    <property type="evidence" value="ECO:0007669"/>
    <property type="project" value="UniProtKB-UniRule"/>
</dbReference>
<reference evidence="14" key="1">
    <citation type="submission" date="2017-02" db="EMBL/GenBank/DDBJ databases">
        <authorList>
            <person name="Varghese N."/>
            <person name="Submissions S."/>
        </authorList>
    </citation>
    <scope>NUCLEOTIDE SEQUENCE [LARGE SCALE GENOMIC DNA]</scope>
    <source>
        <strain evidence="14">ATCC 25662</strain>
    </source>
</reference>
<keyword evidence="7 8" id="KW-0472">Membrane</keyword>